<keyword evidence="4" id="KW-1133">Transmembrane helix</keyword>
<evidence type="ECO:0000313" key="7">
    <source>
        <dbReference type="EMBL" id="GAM36467.1"/>
    </source>
</evidence>
<dbReference type="GO" id="GO:0006120">
    <property type="term" value="P:mitochondrial electron transport, NADH to ubiquinone"/>
    <property type="evidence" value="ECO:0007669"/>
    <property type="project" value="InterPro"/>
</dbReference>
<sequence>MASQHTEEYTYHPQDAIGAAFKATALTGGFGLFASAVQNTLAKQNVGPLGIFIRSGGTIAIFGTAYAQQLGEFTLKKYGANCRVLPSANLRETNDTYNTALGGFFAGSILGLRARTFPSVFGYGTALAVTLAAFEYTGGSLSGKEKDHNLDKYAELERIRTNYRTPAEQTFAELGEGRGIYGPGYAERRRERIKEAYGIDVPATPPPAS</sequence>
<gene>
    <name evidence="7" type="ORF">TCE0_018r05585</name>
</gene>
<organism evidence="7 8">
    <name type="scientific">Talaromyces pinophilus</name>
    <name type="common">Penicillium pinophilum</name>
    <dbReference type="NCBI Taxonomy" id="128442"/>
    <lineage>
        <taxon>Eukaryota</taxon>
        <taxon>Fungi</taxon>
        <taxon>Dikarya</taxon>
        <taxon>Ascomycota</taxon>
        <taxon>Pezizomycotina</taxon>
        <taxon>Eurotiomycetes</taxon>
        <taxon>Eurotiomycetidae</taxon>
        <taxon>Eurotiales</taxon>
        <taxon>Trichocomaceae</taxon>
        <taxon>Talaromyces</taxon>
        <taxon>Talaromyces sect. Talaromyces</taxon>
    </lineage>
</organism>
<name>A0A510NW30_TALPI</name>
<evidence type="ECO:0000256" key="5">
    <source>
        <dbReference type="ARBA" id="ARBA00023128"/>
    </source>
</evidence>
<dbReference type="GO" id="GO:0005743">
    <property type="term" value="C:mitochondrial inner membrane"/>
    <property type="evidence" value="ECO:0007669"/>
    <property type="project" value="UniProtKB-SubCell"/>
</dbReference>
<keyword evidence="3" id="KW-0999">Mitochondrion inner membrane</keyword>
<evidence type="ECO:0000256" key="1">
    <source>
        <dbReference type="ARBA" id="ARBA00004448"/>
    </source>
</evidence>
<accession>A0A510NW30</accession>
<dbReference type="PANTHER" id="PTHR21382:SF1">
    <property type="entry name" value="NADH DEHYDROGENASE [UBIQUINONE] 1 ALPHA SUBCOMPLEX SUBUNIT 11"/>
    <property type="match status" value="1"/>
</dbReference>
<proteinExistence type="predicted"/>
<evidence type="ECO:0000256" key="6">
    <source>
        <dbReference type="ARBA" id="ARBA00023136"/>
    </source>
</evidence>
<protein>
    <submittedName>
        <fullName evidence="7">NADH-ubiquinone oxidoreductase 213 kDa subunit</fullName>
    </submittedName>
</protein>
<evidence type="ECO:0000256" key="4">
    <source>
        <dbReference type="ARBA" id="ARBA00022989"/>
    </source>
</evidence>
<keyword evidence="8" id="KW-1185">Reference proteome</keyword>
<evidence type="ECO:0000313" key="8">
    <source>
        <dbReference type="Proteomes" id="UP000053095"/>
    </source>
</evidence>
<dbReference type="AlphaFoldDB" id="A0A510NW30"/>
<keyword evidence="5" id="KW-0496">Mitochondrion</keyword>
<keyword evidence="2" id="KW-0812">Transmembrane</keyword>
<keyword evidence="6" id="KW-0472">Membrane</keyword>
<dbReference type="GO" id="GO:0045271">
    <property type="term" value="C:respiratory chain complex I"/>
    <property type="evidence" value="ECO:0007669"/>
    <property type="project" value="InterPro"/>
</dbReference>
<evidence type="ECO:0000256" key="2">
    <source>
        <dbReference type="ARBA" id="ARBA00022692"/>
    </source>
</evidence>
<evidence type="ECO:0000256" key="3">
    <source>
        <dbReference type="ARBA" id="ARBA00022792"/>
    </source>
</evidence>
<dbReference type="EMBL" id="DF933814">
    <property type="protein sequence ID" value="GAM36467.1"/>
    <property type="molecule type" value="Genomic_DNA"/>
</dbReference>
<dbReference type="Proteomes" id="UP000053095">
    <property type="component" value="Unassembled WGS sequence"/>
</dbReference>
<dbReference type="InterPro" id="IPR039205">
    <property type="entry name" value="NDUFA11"/>
</dbReference>
<comment type="subcellular location">
    <subcellularLocation>
        <location evidence="1">Mitochondrion inner membrane</location>
        <topology evidence="1">Multi-pass membrane protein</topology>
    </subcellularLocation>
</comment>
<dbReference type="PANTHER" id="PTHR21382">
    <property type="entry name" value="NADH-UBIQUINONE OXIDOREDUCTASE SUBUNIT"/>
    <property type="match status" value="1"/>
</dbReference>
<reference evidence="8" key="1">
    <citation type="journal article" date="2015" name="Genome Announc.">
        <title>Draft genome sequence of Talaromyces cellulolyticus strain Y-94, a source of lignocellulosic biomass-degrading enzymes.</title>
        <authorList>
            <person name="Fujii T."/>
            <person name="Koike H."/>
            <person name="Sawayama S."/>
            <person name="Yano S."/>
            <person name="Inoue H."/>
        </authorList>
    </citation>
    <scope>NUCLEOTIDE SEQUENCE [LARGE SCALE GENOMIC DNA]</scope>
    <source>
        <strain evidence="8">Y-94</strain>
    </source>
</reference>